<keyword evidence="7" id="KW-1185">Reference proteome</keyword>
<reference evidence="6 7" key="1">
    <citation type="submission" date="2016-12" db="EMBL/GenBank/DDBJ databases">
        <title>The genomes of Aspergillus section Nigri reveals drivers in fungal speciation.</title>
        <authorList>
            <consortium name="DOE Joint Genome Institute"/>
            <person name="Vesth T.C."/>
            <person name="Nybo J."/>
            <person name="Theobald S."/>
            <person name="Brandl J."/>
            <person name="Frisvad J.C."/>
            <person name="Nielsen K.F."/>
            <person name="Lyhne E.K."/>
            <person name="Kogle M.E."/>
            <person name="Kuo A."/>
            <person name="Riley R."/>
            <person name="Clum A."/>
            <person name="Nolan M."/>
            <person name="Lipzen A."/>
            <person name="Salamov A."/>
            <person name="Henrissat B."/>
            <person name="Wiebenga A."/>
            <person name="De Vries R.P."/>
            <person name="Grigoriev I.V."/>
            <person name="Mortensen U.H."/>
            <person name="Andersen M.R."/>
            <person name="Baker S.E."/>
        </authorList>
    </citation>
    <scope>NUCLEOTIDE SEQUENCE [LARGE SCALE GENOMIC DNA]</scope>
    <source>
        <strain evidence="6 7">IBT 23096</strain>
    </source>
</reference>
<dbReference type="AlphaFoldDB" id="A0A2I2FU93"/>
<dbReference type="STRING" id="1392250.A0A2I2FU93"/>
<protein>
    <recommendedName>
        <fullName evidence="5">CENP-V/GFA domain-containing protein</fullName>
    </recommendedName>
</protein>
<dbReference type="PANTHER" id="PTHR33337:SF30">
    <property type="entry name" value="DUF636 DOMAIN PROTEIN (AFU_ORTHOLOGUE AFUA_1G03180)"/>
    <property type="match status" value="1"/>
</dbReference>
<keyword evidence="3" id="KW-0862">Zinc</keyword>
<dbReference type="Gene3D" id="3.90.1590.10">
    <property type="entry name" value="glutathione-dependent formaldehyde- activating enzyme (gfa)"/>
    <property type="match status" value="1"/>
</dbReference>
<comment type="caution">
    <text evidence="6">The sequence shown here is derived from an EMBL/GenBank/DDBJ whole genome shotgun (WGS) entry which is preliminary data.</text>
</comment>
<dbReference type="PROSITE" id="PS51891">
    <property type="entry name" value="CENP_V_GFA"/>
    <property type="match status" value="1"/>
</dbReference>
<dbReference type="EMBL" id="MSFO01000009">
    <property type="protein sequence ID" value="PLB44218.1"/>
    <property type="molecule type" value="Genomic_DNA"/>
</dbReference>
<organism evidence="6 7">
    <name type="scientific">Aspergillus steynii IBT 23096</name>
    <dbReference type="NCBI Taxonomy" id="1392250"/>
    <lineage>
        <taxon>Eukaryota</taxon>
        <taxon>Fungi</taxon>
        <taxon>Dikarya</taxon>
        <taxon>Ascomycota</taxon>
        <taxon>Pezizomycotina</taxon>
        <taxon>Eurotiomycetes</taxon>
        <taxon>Eurotiomycetidae</taxon>
        <taxon>Eurotiales</taxon>
        <taxon>Aspergillaceae</taxon>
        <taxon>Aspergillus</taxon>
        <taxon>Aspergillus subgen. Circumdati</taxon>
    </lineage>
</organism>
<keyword evidence="4" id="KW-0456">Lyase</keyword>
<dbReference type="InterPro" id="IPR006913">
    <property type="entry name" value="CENP-V/GFA"/>
</dbReference>
<evidence type="ECO:0000256" key="2">
    <source>
        <dbReference type="ARBA" id="ARBA00022723"/>
    </source>
</evidence>
<evidence type="ECO:0000313" key="7">
    <source>
        <dbReference type="Proteomes" id="UP000234275"/>
    </source>
</evidence>
<dbReference type="Pfam" id="PF04828">
    <property type="entry name" value="GFA"/>
    <property type="match status" value="1"/>
</dbReference>
<feature type="domain" description="CENP-V/GFA" evidence="5">
    <location>
        <begin position="2"/>
        <end position="129"/>
    </location>
</feature>
<gene>
    <name evidence="6" type="ORF">P170DRAFT_513439</name>
</gene>
<dbReference type="InterPro" id="IPR011057">
    <property type="entry name" value="Mss4-like_sf"/>
</dbReference>
<keyword evidence="2" id="KW-0479">Metal-binding</keyword>
<dbReference type="VEuPathDB" id="FungiDB:P170DRAFT_513439"/>
<evidence type="ECO:0000256" key="1">
    <source>
        <dbReference type="ARBA" id="ARBA00005495"/>
    </source>
</evidence>
<evidence type="ECO:0000256" key="3">
    <source>
        <dbReference type="ARBA" id="ARBA00022833"/>
    </source>
</evidence>
<dbReference type="RefSeq" id="XP_024699520.1">
    <property type="nucleotide sequence ID" value="XM_024855110.1"/>
</dbReference>
<comment type="similarity">
    <text evidence="1">Belongs to the Gfa family.</text>
</comment>
<dbReference type="GO" id="GO:0016846">
    <property type="term" value="F:carbon-sulfur lyase activity"/>
    <property type="evidence" value="ECO:0007669"/>
    <property type="project" value="InterPro"/>
</dbReference>
<dbReference type="GO" id="GO:0046872">
    <property type="term" value="F:metal ion binding"/>
    <property type="evidence" value="ECO:0007669"/>
    <property type="project" value="UniProtKB-KW"/>
</dbReference>
<evidence type="ECO:0000256" key="4">
    <source>
        <dbReference type="ARBA" id="ARBA00023239"/>
    </source>
</evidence>
<accession>A0A2I2FU93</accession>
<dbReference type="PANTHER" id="PTHR33337">
    <property type="entry name" value="GFA DOMAIN-CONTAINING PROTEIN"/>
    <property type="match status" value="1"/>
</dbReference>
<evidence type="ECO:0000259" key="5">
    <source>
        <dbReference type="PROSITE" id="PS51891"/>
    </source>
</evidence>
<name>A0A2I2FU93_9EURO</name>
<sequence length="138" mass="15346">MPRGSCFCGEIRYEFSEESAQKVICHCLSCRKITGSTYTTNFAIPESNLSILSGSLRDCTRRHECGMNLTVFFCGGCGSAIYKTATQKIFHGKIILLVGTVDEEQGIEKAAPAREFYVKYRGDWVQPVDGAVQDQEFP</sequence>
<dbReference type="Proteomes" id="UP000234275">
    <property type="component" value="Unassembled WGS sequence"/>
</dbReference>
<evidence type="ECO:0000313" key="6">
    <source>
        <dbReference type="EMBL" id="PLB44218.1"/>
    </source>
</evidence>
<dbReference type="GeneID" id="36562816"/>
<dbReference type="SUPFAM" id="SSF51316">
    <property type="entry name" value="Mss4-like"/>
    <property type="match status" value="1"/>
</dbReference>
<dbReference type="OrthoDB" id="9985472at2759"/>
<proteinExistence type="inferred from homology"/>